<reference evidence="2 3" key="1">
    <citation type="journal article" date="2019" name="Nat. Ecol. Evol.">
        <title>Megaphylogeny resolves global patterns of mushroom evolution.</title>
        <authorList>
            <person name="Varga T."/>
            <person name="Krizsan K."/>
            <person name="Foldi C."/>
            <person name="Dima B."/>
            <person name="Sanchez-Garcia M."/>
            <person name="Sanchez-Ramirez S."/>
            <person name="Szollosi G.J."/>
            <person name="Szarkandi J.G."/>
            <person name="Papp V."/>
            <person name="Albert L."/>
            <person name="Andreopoulos W."/>
            <person name="Angelini C."/>
            <person name="Antonin V."/>
            <person name="Barry K.W."/>
            <person name="Bougher N.L."/>
            <person name="Buchanan P."/>
            <person name="Buyck B."/>
            <person name="Bense V."/>
            <person name="Catcheside P."/>
            <person name="Chovatia M."/>
            <person name="Cooper J."/>
            <person name="Damon W."/>
            <person name="Desjardin D."/>
            <person name="Finy P."/>
            <person name="Geml J."/>
            <person name="Haridas S."/>
            <person name="Hughes K."/>
            <person name="Justo A."/>
            <person name="Karasinski D."/>
            <person name="Kautmanova I."/>
            <person name="Kiss B."/>
            <person name="Kocsube S."/>
            <person name="Kotiranta H."/>
            <person name="LaButti K.M."/>
            <person name="Lechner B.E."/>
            <person name="Liimatainen K."/>
            <person name="Lipzen A."/>
            <person name="Lukacs Z."/>
            <person name="Mihaltcheva S."/>
            <person name="Morgado L.N."/>
            <person name="Niskanen T."/>
            <person name="Noordeloos M.E."/>
            <person name="Ohm R.A."/>
            <person name="Ortiz-Santana B."/>
            <person name="Ovrebo C."/>
            <person name="Racz N."/>
            <person name="Riley R."/>
            <person name="Savchenko A."/>
            <person name="Shiryaev A."/>
            <person name="Soop K."/>
            <person name="Spirin V."/>
            <person name="Szebenyi C."/>
            <person name="Tomsovsky M."/>
            <person name="Tulloss R.E."/>
            <person name="Uehling J."/>
            <person name="Grigoriev I.V."/>
            <person name="Vagvolgyi C."/>
            <person name="Papp T."/>
            <person name="Martin F.M."/>
            <person name="Miettinen O."/>
            <person name="Hibbett D.S."/>
            <person name="Nagy L.G."/>
        </authorList>
    </citation>
    <scope>NUCLEOTIDE SEQUENCE [LARGE SCALE GENOMIC DNA]</scope>
    <source>
        <strain evidence="2 3">FP101781</strain>
    </source>
</reference>
<sequence length="145" mass="15855">MVDGRRGRRTEADRHPHPNRPIPPPKPTRSPTCTSARLRHDSHRRRCRGHGPSKLTHAFDFDNVLPPPLSFSPPFASPHPTGTTPQPRPRHGAALERTVMRGTPSEGGGRTREEGGGRRAEDGGRRTDSEGVDGRERGTNVGGGW</sequence>
<evidence type="ECO:0000256" key="1">
    <source>
        <dbReference type="SAM" id="MobiDB-lite"/>
    </source>
</evidence>
<dbReference type="EMBL" id="QPFP01000539">
    <property type="protein sequence ID" value="TEB08817.1"/>
    <property type="molecule type" value="Genomic_DNA"/>
</dbReference>
<feature type="region of interest" description="Disordered" evidence="1">
    <location>
        <begin position="1"/>
        <end position="145"/>
    </location>
</feature>
<dbReference type="AlphaFoldDB" id="A0A4Y7RKH3"/>
<feature type="compositionally biased region" description="Basic residues" evidence="1">
    <location>
        <begin position="40"/>
        <end position="51"/>
    </location>
</feature>
<comment type="caution">
    <text evidence="2">The sequence shown here is derived from an EMBL/GenBank/DDBJ whole genome shotgun (WGS) entry which is preliminary data.</text>
</comment>
<feature type="compositionally biased region" description="Basic and acidic residues" evidence="1">
    <location>
        <begin position="109"/>
        <end position="138"/>
    </location>
</feature>
<gene>
    <name evidence="2" type="ORF">FA13DRAFT_1139511</name>
</gene>
<feature type="compositionally biased region" description="Pro residues" evidence="1">
    <location>
        <begin position="19"/>
        <end position="28"/>
    </location>
</feature>
<keyword evidence="3" id="KW-1185">Reference proteome</keyword>
<protein>
    <submittedName>
        <fullName evidence="2">Uncharacterized protein</fullName>
    </submittedName>
</protein>
<feature type="compositionally biased region" description="Pro residues" evidence="1">
    <location>
        <begin position="65"/>
        <end position="77"/>
    </location>
</feature>
<name>A0A4Y7RKH3_COPMI</name>
<proteinExistence type="predicted"/>
<evidence type="ECO:0000313" key="3">
    <source>
        <dbReference type="Proteomes" id="UP000298030"/>
    </source>
</evidence>
<dbReference type="Proteomes" id="UP000298030">
    <property type="component" value="Unassembled WGS sequence"/>
</dbReference>
<accession>A0A4Y7RKH3</accession>
<organism evidence="2 3">
    <name type="scientific">Coprinellus micaceus</name>
    <name type="common">Glistening ink-cap mushroom</name>
    <name type="synonym">Coprinus micaceus</name>
    <dbReference type="NCBI Taxonomy" id="71717"/>
    <lineage>
        <taxon>Eukaryota</taxon>
        <taxon>Fungi</taxon>
        <taxon>Dikarya</taxon>
        <taxon>Basidiomycota</taxon>
        <taxon>Agaricomycotina</taxon>
        <taxon>Agaricomycetes</taxon>
        <taxon>Agaricomycetidae</taxon>
        <taxon>Agaricales</taxon>
        <taxon>Agaricineae</taxon>
        <taxon>Psathyrellaceae</taxon>
        <taxon>Coprinellus</taxon>
    </lineage>
</organism>
<evidence type="ECO:0000313" key="2">
    <source>
        <dbReference type="EMBL" id="TEB08817.1"/>
    </source>
</evidence>